<accession>A0A139AGZ6</accession>
<sequence length="375" mass="39515">MTLNRAVAGLLISAALLPVVFAQDAVDPEGAAADAPADGGAIDQCAADNGDPPERGLHIAAVFIQVAISLSGTLIPILLKKFNLASQWTDTAFDIVRNFGTGVILATGFVHMLIPAAQLLTSPCLPSGWTDYSGLPAVFAMAGIMVVQFVQTAASALLTYSMSRRVSTGSEDPEKSKEKTPTEVTVIGNEHSDADGHHHLREELFGTGPQAQELKKKQLTVYILELGIASHSFFVGLALGTSRGSELRALMVALAFHQFFEGMALSATVIDAKFISKLPLIIMVCLYTVITPVGVTVGAVINDSFNPNSPAALLTQGIVDAFAAGILIYDSLVNLLHQNVTANTNFHLSSLGRKALLFGAFYVGAGIMAFIGKYA</sequence>
<evidence type="ECO:0000256" key="3">
    <source>
        <dbReference type="ARBA" id="ARBA00022989"/>
    </source>
</evidence>
<feature type="chain" id="PRO_5007296188" evidence="6">
    <location>
        <begin position="23"/>
        <end position="375"/>
    </location>
</feature>
<evidence type="ECO:0000313" key="7">
    <source>
        <dbReference type="EMBL" id="KXS16018.1"/>
    </source>
</evidence>
<evidence type="ECO:0000256" key="5">
    <source>
        <dbReference type="SAM" id="Phobius"/>
    </source>
</evidence>
<keyword evidence="4 5" id="KW-0472">Membrane</keyword>
<feature type="transmembrane region" description="Helical" evidence="5">
    <location>
        <begin position="355"/>
        <end position="372"/>
    </location>
</feature>
<dbReference type="EMBL" id="KQ965758">
    <property type="protein sequence ID" value="KXS16018.1"/>
    <property type="molecule type" value="Genomic_DNA"/>
</dbReference>
<protein>
    <submittedName>
        <fullName evidence="7">Zinc/iron permease</fullName>
    </submittedName>
</protein>
<feature type="transmembrane region" description="Helical" evidence="5">
    <location>
        <begin position="99"/>
        <end position="117"/>
    </location>
</feature>
<evidence type="ECO:0000256" key="6">
    <source>
        <dbReference type="SAM" id="SignalP"/>
    </source>
</evidence>
<dbReference type="OMA" id="DCTSHDD"/>
<evidence type="ECO:0000256" key="1">
    <source>
        <dbReference type="ARBA" id="ARBA00004141"/>
    </source>
</evidence>
<dbReference type="GO" id="GO:0005886">
    <property type="term" value="C:plasma membrane"/>
    <property type="evidence" value="ECO:0007669"/>
    <property type="project" value="TreeGrafter"/>
</dbReference>
<reference evidence="7 8" key="1">
    <citation type="journal article" date="2015" name="Genome Biol. Evol.">
        <title>Phylogenomic analyses indicate that early fungi evolved digesting cell walls of algal ancestors of land plants.</title>
        <authorList>
            <person name="Chang Y."/>
            <person name="Wang S."/>
            <person name="Sekimoto S."/>
            <person name="Aerts A.L."/>
            <person name="Choi C."/>
            <person name="Clum A."/>
            <person name="LaButti K.M."/>
            <person name="Lindquist E.A."/>
            <person name="Yee Ngan C."/>
            <person name="Ohm R.A."/>
            <person name="Salamov A.A."/>
            <person name="Grigoriev I.V."/>
            <person name="Spatafora J.W."/>
            <person name="Berbee M.L."/>
        </authorList>
    </citation>
    <scope>NUCLEOTIDE SEQUENCE [LARGE SCALE GENOMIC DNA]</scope>
    <source>
        <strain evidence="7 8">JEL478</strain>
    </source>
</reference>
<dbReference type="InterPro" id="IPR003689">
    <property type="entry name" value="ZIP"/>
</dbReference>
<feature type="transmembrane region" description="Helical" evidence="5">
    <location>
        <begin position="280"/>
        <end position="301"/>
    </location>
</feature>
<dbReference type="PANTHER" id="PTHR11040:SF44">
    <property type="entry name" value="PROTEIN ZNTC-RELATED"/>
    <property type="match status" value="1"/>
</dbReference>
<comment type="subcellular location">
    <subcellularLocation>
        <location evidence="1">Membrane</location>
        <topology evidence="1">Multi-pass membrane protein</topology>
    </subcellularLocation>
</comment>
<name>A0A139AGZ6_GONPJ</name>
<evidence type="ECO:0000313" key="8">
    <source>
        <dbReference type="Proteomes" id="UP000070544"/>
    </source>
</evidence>
<dbReference type="PANTHER" id="PTHR11040">
    <property type="entry name" value="ZINC/IRON TRANSPORTER"/>
    <property type="match status" value="1"/>
</dbReference>
<dbReference type="AlphaFoldDB" id="A0A139AGZ6"/>
<dbReference type="STRING" id="1344416.A0A139AGZ6"/>
<dbReference type="OrthoDB" id="448280at2759"/>
<feature type="transmembrane region" description="Helical" evidence="5">
    <location>
        <begin position="137"/>
        <end position="160"/>
    </location>
</feature>
<feature type="transmembrane region" description="Helical" evidence="5">
    <location>
        <begin position="313"/>
        <end position="335"/>
    </location>
</feature>
<proteinExistence type="predicted"/>
<keyword evidence="6" id="KW-0732">Signal</keyword>
<gene>
    <name evidence="7" type="ORF">M427DRAFT_31943</name>
</gene>
<feature type="transmembrane region" description="Helical" evidence="5">
    <location>
        <begin position="57"/>
        <end position="79"/>
    </location>
</feature>
<evidence type="ECO:0000256" key="4">
    <source>
        <dbReference type="ARBA" id="ARBA00023136"/>
    </source>
</evidence>
<dbReference type="Pfam" id="PF02535">
    <property type="entry name" value="Zip"/>
    <property type="match status" value="1"/>
</dbReference>
<evidence type="ECO:0000256" key="2">
    <source>
        <dbReference type="ARBA" id="ARBA00022692"/>
    </source>
</evidence>
<dbReference type="Proteomes" id="UP000070544">
    <property type="component" value="Unassembled WGS sequence"/>
</dbReference>
<organism evidence="7 8">
    <name type="scientific">Gonapodya prolifera (strain JEL478)</name>
    <name type="common">Monoblepharis prolifera</name>
    <dbReference type="NCBI Taxonomy" id="1344416"/>
    <lineage>
        <taxon>Eukaryota</taxon>
        <taxon>Fungi</taxon>
        <taxon>Fungi incertae sedis</taxon>
        <taxon>Chytridiomycota</taxon>
        <taxon>Chytridiomycota incertae sedis</taxon>
        <taxon>Monoblepharidomycetes</taxon>
        <taxon>Monoblepharidales</taxon>
        <taxon>Gonapodyaceae</taxon>
        <taxon>Gonapodya</taxon>
    </lineage>
</organism>
<keyword evidence="3 5" id="KW-1133">Transmembrane helix</keyword>
<feature type="signal peptide" evidence="6">
    <location>
        <begin position="1"/>
        <end position="22"/>
    </location>
</feature>
<dbReference type="GO" id="GO:0005385">
    <property type="term" value="F:zinc ion transmembrane transporter activity"/>
    <property type="evidence" value="ECO:0007669"/>
    <property type="project" value="TreeGrafter"/>
</dbReference>
<keyword evidence="8" id="KW-1185">Reference proteome</keyword>
<keyword evidence="2 5" id="KW-0812">Transmembrane</keyword>